<dbReference type="PANTHER" id="PTHR42861">
    <property type="entry name" value="CALCIUM-TRANSPORTING ATPASE"/>
    <property type="match status" value="1"/>
</dbReference>
<dbReference type="STRING" id="4540.A0A3L6T9U4"/>
<dbReference type="InterPro" id="IPR023214">
    <property type="entry name" value="HAD_sf"/>
</dbReference>
<name>A0A3L6T9U4_PANMI</name>
<dbReference type="Gene3D" id="3.40.50.1000">
    <property type="entry name" value="HAD superfamily/HAD-like"/>
    <property type="match status" value="1"/>
</dbReference>
<dbReference type="AlphaFoldDB" id="A0A3L6T9U4"/>
<dbReference type="SUPFAM" id="SSF56784">
    <property type="entry name" value="HAD-like"/>
    <property type="match status" value="1"/>
</dbReference>
<dbReference type="OrthoDB" id="2929958at2759"/>
<proteinExistence type="predicted"/>
<keyword evidence="2" id="KW-1185">Reference proteome</keyword>
<protein>
    <submittedName>
        <fullName evidence="1">Plasma membrane H+ ATPase</fullName>
    </submittedName>
</protein>
<dbReference type="EMBL" id="PQIB02000002">
    <property type="protein sequence ID" value="RLN35065.1"/>
    <property type="molecule type" value="Genomic_DNA"/>
</dbReference>
<gene>
    <name evidence="1" type="ORF">C2845_PM03G31180</name>
</gene>
<dbReference type="GO" id="GO:0016020">
    <property type="term" value="C:membrane"/>
    <property type="evidence" value="ECO:0007669"/>
    <property type="project" value="InterPro"/>
</dbReference>
<evidence type="ECO:0000313" key="2">
    <source>
        <dbReference type="Proteomes" id="UP000275267"/>
    </source>
</evidence>
<accession>A0A3L6T9U4</accession>
<dbReference type="Proteomes" id="UP000275267">
    <property type="component" value="Unassembled WGS sequence"/>
</dbReference>
<dbReference type="PRINTS" id="PR00120">
    <property type="entry name" value="HATPASE"/>
</dbReference>
<dbReference type="GO" id="GO:0016887">
    <property type="term" value="F:ATP hydrolysis activity"/>
    <property type="evidence" value="ECO:0007669"/>
    <property type="project" value="InterPro"/>
</dbReference>
<sequence>MHNFCVDFLRAIPFAFFLFLLGHLSWRSELFSSRKTLVWISKAQLRAHGRTEARPSHATYVGQLPSWHLGDLEHKYKIVKKLQERKHICGMTGDGVNDMPALKKVAVADATNVVRSASDIVLTGPRLSVINSSSASRSPAYDDAHKGDEWLLRVTCIQKVTRTD</sequence>
<dbReference type="InterPro" id="IPR036412">
    <property type="entry name" value="HAD-like_sf"/>
</dbReference>
<dbReference type="GO" id="GO:0005524">
    <property type="term" value="F:ATP binding"/>
    <property type="evidence" value="ECO:0007669"/>
    <property type="project" value="InterPro"/>
</dbReference>
<organism evidence="1 2">
    <name type="scientific">Panicum miliaceum</name>
    <name type="common">Proso millet</name>
    <name type="synonym">Broomcorn millet</name>
    <dbReference type="NCBI Taxonomy" id="4540"/>
    <lineage>
        <taxon>Eukaryota</taxon>
        <taxon>Viridiplantae</taxon>
        <taxon>Streptophyta</taxon>
        <taxon>Embryophyta</taxon>
        <taxon>Tracheophyta</taxon>
        <taxon>Spermatophyta</taxon>
        <taxon>Magnoliopsida</taxon>
        <taxon>Liliopsida</taxon>
        <taxon>Poales</taxon>
        <taxon>Poaceae</taxon>
        <taxon>PACMAD clade</taxon>
        <taxon>Panicoideae</taxon>
        <taxon>Panicodae</taxon>
        <taxon>Paniceae</taxon>
        <taxon>Panicinae</taxon>
        <taxon>Panicum</taxon>
        <taxon>Panicum sect. Panicum</taxon>
    </lineage>
</organism>
<dbReference type="InterPro" id="IPR001757">
    <property type="entry name" value="P_typ_ATPase"/>
</dbReference>
<comment type="caution">
    <text evidence="1">The sequence shown here is derived from an EMBL/GenBank/DDBJ whole genome shotgun (WGS) entry which is preliminary data.</text>
</comment>
<reference evidence="2" key="1">
    <citation type="journal article" date="2019" name="Nat. Commun.">
        <title>The genome of broomcorn millet.</title>
        <authorList>
            <person name="Zou C."/>
            <person name="Miki D."/>
            <person name="Li D."/>
            <person name="Tang Q."/>
            <person name="Xiao L."/>
            <person name="Rajput S."/>
            <person name="Deng P."/>
            <person name="Jia W."/>
            <person name="Huang R."/>
            <person name="Zhang M."/>
            <person name="Sun Y."/>
            <person name="Hu J."/>
            <person name="Fu X."/>
            <person name="Schnable P.S."/>
            <person name="Li F."/>
            <person name="Zhang H."/>
            <person name="Feng B."/>
            <person name="Zhu X."/>
            <person name="Liu R."/>
            <person name="Schnable J.C."/>
            <person name="Zhu J.-K."/>
            <person name="Zhang H."/>
        </authorList>
    </citation>
    <scope>NUCLEOTIDE SEQUENCE [LARGE SCALE GENOMIC DNA]</scope>
</reference>
<evidence type="ECO:0000313" key="1">
    <source>
        <dbReference type="EMBL" id="RLN35065.1"/>
    </source>
</evidence>